<evidence type="ECO:0000256" key="3">
    <source>
        <dbReference type="ARBA" id="ARBA00023125"/>
    </source>
</evidence>
<proteinExistence type="inferred from homology"/>
<dbReference type="PROSITE" id="PS50931">
    <property type="entry name" value="HTH_LYSR"/>
    <property type="match status" value="1"/>
</dbReference>
<keyword evidence="2" id="KW-0805">Transcription regulation</keyword>
<dbReference type="Gene3D" id="1.10.10.10">
    <property type="entry name" value="Winged helix-like DNA-binding domain superfamily/Winged helix DNA-binding domain"/>
    <property type="match status" value="1"/>
</dbReference>
<dbReference type="OrthoDB" id="9785745at2"/>
<accession>A0A1G5CRZ9</accession>
<evidence type="ECO:0000313" key="6">
    <source>
        <dbReference type="EMBL" id="SCY05233.1"/>
    </source>
</evidence>
<sequence>MDLRQLETFVAVAKFKSFSKAADHLYLTQPTVSSHIANLEKELNTILINRTNRKISLTKAGDILYDYALNILNLKDGAIYKLGEYKGKIVGNIEIASSTIPEQYILPQLFCQFNKEFPDVTFQMLHYDSQQVVEGIIQDRIDFGIVGAEIPHPQLNYVELINDELVLVTPATSTYASFDEEISIEEILNERFIFREIGSGTRKLVESKLADFKFDISSLNVVAYIENTEAIKQCIRSGLGVSFLSQKAITDELKAGSLKSFKIKDLNLERKFYFVYHKYRNPSPLESTFQNFVFNYFQKANASD</sequence>
<dbReference type="SUPFAM" id="SSF46785">
    <property type="entry name" value="Winged helix' DNA-binding domain"/>
    <property type="match status" value="1"/>
</dbReference>
<evidence type="ECO:0000256" key="1">
    <source>
        <dbReference type="ARBA" id="ARBA00009437"/>
    </source>
</evidence>
<dbReference type="FunFam" id="1.10.10.10:FF:000001">
    <property type="entry name" value="LysR family transcriptional regulator"/>
    <property type="match status" value="1"/>
</dbReference>
<evidence type="ECO:0000259" key="5">
    <source>
        <dbReference type="PROSITE" id="PS50931"/>
    </source>
</evidence>
<dbReference type="NCBIfam" id="NF040786">
    <property type="entry name" value="LysR_Sec_metab"/>
    <property type="match status" value="1"/>
</dbReference>
<dbReference type="RefSeq" id="WP_091540115.1">
    <property type="nucleotide sequence ID" value="NZ_FMUS01000003.1"/>
</dbReference>
<name>A0A1G5CRZ9_9FIRM</name>
<keyword evidence="3" id="KW-0238">DNA-binding</keyword>
<keyword evidence="7" id="KW-1185">Reference proteome</keyword>
<dbReference type="GO" id="GO:0000976">
    <property type="term" value="F:transcription cis-regulatory region binding"/>
    <property type="evidence" value="ECO:0007669"/>
    <property type="project" value="TreeGrafter"/>
</dbReference>
<comment type="similarity">
    <text evidence="1">Belongs to the LysR transcriptional regulatory family.</text>
</comment>
<evidence type="ECO:0000313" key="7">
    <source>
        <dbReference type="Proteomes" id="UP000198636"/>
    </source>
</evidence>
<dbReference type="Pfam" id="PF00126">
    <property type="entry name" value="HTH_1"/>
    <property type="match status" value="1"/>
</dbReference>
<dbReference type="InterPro" id="IPR036390">
    <property type="entry name" value="WH_DNA-bd_sf"/>
</dbReference>
<reference evidence="6 7" key="1">
    <citation type="submission" date="2016-10" db="EMBL/GenBank/DDBJ databases">
        <authorList>
            <person name="de Groot N.N."/>
        </authorList>
    </citation>
    <scope>NUCLEOTIDE SEQUENCE [LARGE SCALE GENOMIC DNA]</scope>
    <source>
        <strain evidence="6 7">DSM 18978</strain>
    </source>
</reference>
<dbReference type="Pfam" id="PF03466">
    <property type="entry name" value="LysR_substrate"/>
    <property type="match status" value="1"/>
</dbReference>
<dbReference type="InterPro" id="IPR000847">
    <property type="entry name" value="LysR_HTH_N"/>
</dbReference>
<dbReference type="EMBL" id="FMUS01000003">
    <property type="protein sequence ID" value="SCY05233.1"/>
    <property type="molecule type" value="Genomic_DNA"/>
</dbReference>
<dbReference type="GO" id="GO:0003700">
    <property type="term" value="F:DNA-binding transcription factor activity"/>
    <property type="evidence" value="ECO:0007669"/>
    <property type="project" value="InterPro"/>
</dbReference>
<dbReference type="InterPro" id="IPR047788">
    <property type="entry name" value="LysR-like_Sec_metab"/>
</dbReference>
<dbReference type="AlphaFoldDB" id="A0A1G5CRZ9"/>
<organism evidence="6 7">
    <name type="scientific">Alkaliphilus peptidifermentans DSM 18978</name>
    <dbReference type="NCBI Taxonomy" id="1120976"/>
    <lineage>
        <taxon>Bacteria</taxon>
        <taxon>Bacillati</taxon>
        <taxon>Bacillota</taxon>
        <taxon>Clostridia</taxon>
        <taxon>Peptostreptococcales</taxon>
        <taxon>Natronincolaceae</taxon>
        <taxon>Alkaliphilus</taxon>
    </lineage>
</organism>
<protein>
    <submittedName>
        <fullName evidence="6">Transcriptional regulator, LysR family</fullName>
    </submittedName>
</protein>
<gene>
    <name evidence="6" type="ORF">SAMN03080606_00750</name>
</gene>
<dbReference type="PANTHER" id="PTHR30126:SF64">
    <property type="entry name" value="HTH-TYPE TRANSCRIPTIONAL REGULATOR CITR"/>
    <property type="match status" value="1"/>
</dbReference>
<evidence type="ECO:0000256" key="2">
    <source>
        <dbReference type="ARBA" id="ARBA00023015"/>
    </source>
</evidence>
<dbReference type="Proteomes" id="UP000198636">
    <property type="component" value="Unassembled WGS sequence"/>
</dbReference>
<dbReference type="PANTHER" id="PTHR30126">
    <property type="entry name" value="HTH-TYPE TRANSCRIPTIONAL REGULATOR"/>
    <property type="match status" value="1"/>
</dbReference>
<dbReference type="STRING" id="1120976.SAMN03080606_00750"/>
<dbReference type="InterPro" id="IPR005119">
    <property type="entry name" value="LysR_subst-bd"/>
</dbReference>
<dbReference type="Gene3D" id="3.40.190.290">
    <property type="match status" value="1"/>
</dbReference>
<evidence type="ECO:0000256" key="4">
    <source>
        <dbReference type="ARBA" id="ARBA00023163"/>
    </source>
</evidence>
<dbReference type="PRINTS" id="PR00039">
    <property type="entry name" value="HTHLYSR"/>
</dbReference>
<dbReference type="SUPFAM" id="SSF53850">
    <property type="entry name" value="Periplasmic binding protein-like II"/>
    <property type="match status" value="1"/>
</dbReference>
<dbReference type="CDD" id="cd08420">
    <property type="entry name" value="PBP2_CysL_like"/>
    <property type="match status" value="1"/>
</dbReference>
<dbReference type="InterPro" id="IPR036388">
    <property type="entry name" value="WH-like_DNA-bd_sf"/>
</dbReference>
<feature type="domain" description="HTH lysR-type" evidence="5">
    <location>
        <begin position="1"/>
        <end position="58"/>
    </location>
</feature>
<keyword evidence="4" id="KW-0804">Transcription</keyword>